<comment type="catalytic activity">
    <reaction evidence="1">
        <text>(8S)-3',8-cyclo-7,8-dihydroguanosine 5'-triphosphate = cyclic pyranopterin phosphate + diphosphate</text>
        <dbReference type="Rhea" id="RHEA:49580"/>
        <dbReference type="ChEBI" id="CHEBI:33019"/>
        <dbReference type="ChEBI" id="CHEBI:59648"/>
        <dbReference type="ChEBI" id="CHEBI:131766"/>
        <dbReference type="EC" id="4.6.1.17"/>
    </reaction>
</comment>
<evidence type="ECO:0000313" key="9">
    <source>
        <dbReference type="Proteomes" id="UP000644507"/>
    </source>
</evidence>
<dbReference type="SUPFAM" id="SSF55040">
    <property type="entry name" value="Molybdenum cofactor biosynthesis protein C, MoaC"/>
    <property type="match status" value="1"/>
</dbReference>
<dbReference type="NCBIfam" id="NF006870">
    <property type="entry name" value="PRK09364.1"/>
    <property type="match status" value="1"/>
</dbReference>
<dbReference type="EC" id="4.6.1.17" evidence="3"/>
<dbReference type="NCBIfam" id="TIGR00581">
    <property type="entry name" value="moaC"/>
    <property type="match status" value="1"/>
</dbReference>
<comment type="function">
    <text evidence="6">Catalyzes the conversion of (8S)-3',8-cyclo-7,8-dihydroguanosine 5'-triphosphate to cyclic pyranopterin monophosphate (cPMP).</text>
</comment>
<evidence type="ECO:0000256" key="5">
    <source>
        <dbReference type="ARBA" id="ARBA00023239"/>
    </source>
</evidence>
<evidence type="ECO:0000256" key="3">
    <source>
        <dbReference type="ARBA" id="ARBA00012575"/>
    </source>
</evidence>
<sequence length="162" mass="16902">MNEGANLSHLSESDQPRMVDVSQKAVTTRTAVATCVVRLGSELLGSMSDGELKNKKGPVLHTAILAGIQSTKLTSQLIPLCHPLPLDSSQVEIAPLDSHSLLVTCTARTTGKTGVEMEALTGASVAALTLYDMCKSANPAIVISDLKLAKKTGGKSDYLSPA</sequence>
<evidence type="ECO:0000256" key="6">
    <source>
        <dbReference type="ARBA" id="ARBA00055087"/>
    </source>
</evidence>
<dbReference type="GO" id="GO:0061798">
    <property type="term" value="F:GTP 3',8'-cyclase activity"/>
    <property type="evidence" value="ECO:0007669"/>
    <property type="project" value="TreeGrafter"/>
</dbReference>
<evidence type="ECO:0000256" key="4">
    <source>
        <dbReference type="ARBA" id="ARBA00023150"/>
    </source>
</evidence>
<dbReference type="CDD" id="cd01420">
    <property type="entry name" value="MoaC_PE"/>
    <property type="match status" value="1"/>
</dbReference>
<evidence type="ECO:0000259" key="7">
    <source>
        <dbReference type="Pfam" id="PF01967"/>
    </source>
</evidence>
<name>A0A918TH09_9BACT</name>
<protein>
    <recommendedName>
        <fullName evidence="3">cyclic pyranopterin monophosphate synthase</fullName>
        <ecNumber evidence="3">4.6.1.17</ecNumber>
    </recommendedName>
</protein>
<dbReference type="InterPro" id="IPR002820">
    <property type="entry name" value="Mopterin_CF_biosynth-C_dom"/>
</dbReference>
<dbReference type="InterPro" id="IPR050105">
    <property type="entry name" value="MoCo_biosynth_MoaA/MoaC"/>
</dbReference>
<evidence type="ECO:0000313" key="8">
    <source>
        <dbReference type="EMBL" id="GHC46447.1"/>
    </source>
</evidence>
<comment type="caution">
    <text evidence="8">The sequence shown here is derived from an EMBL/GenBank/DDBJ whole genome shotgun (WGS) entry which is preliminary data.</text>
</comment>
<feature type="domain" description="Molybdopterin cofactor biosynthesis C (MoaC)" evidence="7">
    <location>
        <begin position="18"/>
        <end position="154"/>
    </location>
</feature>
<dbReference type="Proteomes" id="UP000644507">
    <property type="component" value="Unassembled WGS sequence"/>
</dbReference>
<dbReference type="PANTHER" id="PTHR22960:SF0">
    <property type="entry name" value="MOLYBDENUM COFACTOR BIOSYNTHESIS PROTEIN 1"/>
    <property type="match status" value="1"/>
</dbReference>
<proteinExistence type="predicted"/>
<evidence type="ECO:0000256" key="1">
    <source>
        <dbReference type="ARBA" id="ARBA00001637"/>
    </source>
</evidence>
<keyword evidence="9" id="KW-1185">Reference proteome</keyword>
<dbReference type="GO" id="GO:0006777">
    <property type="term" value="P:Mo-molybdopterin cofactor biosynthetic process"/>
    <property type="evidence" value="ECO:0007669"/>
    <property type="project" value="UniProtKB-KW"/>
</dbReference>
<dbReference type="PANTHER" id="PTHR22960">
    <property type="entry name" value="MOLYBDOPTERIN COFACTOR SYNTHESIS PROTEIN A"/>
    <property type="match status" value="1"/>
</dbReference>
<dbReference type="InterPro" id="IPR047594">
    <property type="entry name" value="MoaC_bact/euk"/>
</dbReference>
<dbReference type="RefSeq" id="WP_189567924.1">
    <property type="nucleotide sequence ID" value="NZ_BMXI01000003.1"/>
</dbReference>
<dbReference type="Pfam" id="PF01967">
    <property type="entry name" value="MoaC"/>
    <property type="match status" value="1"/>
</dbReference>
<accession>A0A918TH09</accession>
<evidence type="ECO:0000256" key="2">
    <source>
        <dbReference type="ARBA" id="ARBA00005046"/>
    </source>
</evidence>
<dbReference type="AlphaFoldDB" id="A0A918TH09"/>
<keyword evidence="5" id="KW-0456">Lyase</keyword>
<keyword evidence="4" id="KW-0501">Molybdenum cofactor biosynthesis</keyword>
<reference evidence="8" key="1">
    <citation type="journal article" date="2014" name="Int. J. Syst. Evol. Microbiol.">
        <title>Complete genome sequence of Corynebacterium casei LMG S-19264T (=DSM 44701T), isolated from a smear-ripened cheese.</title>
        <authorList>
            <consortium name="US DOE Joint Genome Institute (JGI-PGF)"/>
            <person name="Walter F."/>
            <person name="Albersmeier A."/>
            <person name="Kalinowski J."/>
            <person name="Ruckert C."/>
        </authorList>
    </citation>
    <scope>NUCLEOTIDE SEQUENCE</scope>
    <source>
        <strain evidence="8">KCTC 12988</strain>
    </source>
</reference>
<reference evidence="8" key="2">
    <citation type="submission" date="2020-09" db="EMBL/GenBank/DDBJ databases">
        <authorList>
            <person name="Sun Q."/>
            <person name="Kim S."/>
        </authorList>
    </citation>
    <scope>NUCLEOTIDE SEQUENCE</scope>
    <source>
        <strain evidence="8">KCTC 12988</strain>
    </source>
</reference>
<dbReference type="InterPro" id="IPR036522">
    <property type="entry name" value="MoaC_sf"/>
</dbReference>
<gene>
    <name evidence="8" type="primary">moaC</name>
    <name evidence="8" type="ORF">GCM10007100_10080</name>
</gene>
<dbReference type="GO" id="GO:0061799">
    <property type="term" value="F:cyclic pyranopterin monophosphate synthase activity"/>
    <property type="evidence" value="ECO:0007669"/>
    <property type="project" value="UniProtKB-EC"/>
</dbReference>
<dbReference type="Gene3D" id="3.30.70.640">
    <property type="entry name" value="Molybdopterin cofactor biosynthesis C (MoaC) domain"/>
    <property type="match status" value="1"/>
</dbReference>
<dbReference type="InterPro" id="IPR023045">
    <property type="entry name" value="MoaC"/>
</dbReference>
<dbReference type="EMBL" id="BMXI01000003">
    <property type="protein sequence ID" value="GHC46447.1"/>
    <property type="molecule type" value="Genomic_DNA"/>
</dbReference>
<comment type="pathway">
    <text evidence="2">Cofactor biosynthesis; molybdopterin biosynthesis.</text>
</comment>
<organism evidence="8 9">
    <name type="scientific">Roseibacillus persicicus</name>
    <dbReference type="NCBI Taxonomy" id="454148"/>
    <lineage>
        <taxon>Bacteria</taxon>
        <taxon>Pseudomonadati</taxon>
        <taxon>Verrucomicrobiota</taxon>
        <taxon>Verrucomicrobiia</taxon>
        <taxon>Verrucomicrobiales</taxon>
        <taxon>Verrucomicrobiaceae</taxon>
        <taxon>Roseibacillus</taxon>
    </lineage>
</organism>